<name>A0ABW2VPR1_9ACTN</name>
<evidence type="ECO:0000313" key="2">
    <source>
        <dbReference type="Proteomes" id="UP001596957"/>
    </source>
</evidence>
<dbReference type="EMBL" id="JBHTEC010000001">
    <property type="protein sequence ID" value="MFD0284452.1"/>
    <property type="molecule type" value="Genomic_DNA"/>
</dbReference>
<organism evidence="1 2">
    <name type="scientific">Streptomyces lutosisoli</name>
    <dbReference type="NCBI Taxonomy" id="2665721"/>
    <lineage>
        <taxon>Bacteria</taxon>
        <taxon>Bacillati</taxon>
        <taxon>Actinomycetota</taxon>
        <taxon>Actinomycetes</taxon>
        <taxon>Kitasatosporales</taxon>
        <taxon>Streptomycetaceae</taxon>
        <taxon>Streptomyces</taxon>
    </lineage>
</organism>
<keyword evidence="2" id="KW-1185">Reference proteome</keyword>
<sequence length="173" mass="17956">MRSTPEGLSDQSLIRSLQEFTEDQGEVGAAGIDDRELATAAIDAVLSHVTALGIDSLLASEEQAVTVGRNLLDGLASDPDTADTVGSILDDPPVDNRMVTDSLVVSAAVLAAIVAWLQTKIDLKVHRKNGKTEVSLEIEKKPASDSLIKQLATTLWSMLTGGGGPGGGGPDQP</sequence>
<proteinExistence type="predicted"/>
<protein>
    <submittedName>
        <fullName evidence="1">Uncharacterized protein</fullName>
    </submittedName>
</protein>
<dbReference type="RefSeq" id="WP_381263875.1">
    <property type="nucleotide sequence ID" value="NZ_JBHTBI010000086.1"/>
</dbReference>
<comment type="caution">
    <text evidence="1">The sequence shown here is derived from an EMBL/GenBank/DDBJ whole genome shotgun (WGS) entry which is preliminary data.</text>
</comment>
<gene>
    <name evidence="1" type="ORF">ACFQZP_22805</name>
</gene>
<accession>A0ABW2VPR1</accession>
<reference evidence="2" key="1">
    <citation type="journal article" date="2019" name="Int. J. Syst. Evol. Microbiol.">
        <title>The Global Catalogue of Microorganisms (GCM) 10K type strain sequencing project: providing services to taxonomists for standard genome sequencing and annotation.</title>
        <authorList>
            <consortium name="The Broad Institute Genomics Platform"/>
            <consortium name="The Broad Institute Genome Sequencing Center for Infectious Disease"/>
            <person name="Wu L."/>
            <person name="Ma J."/>
        </authorList>
    </citation>
    <scope>NUCLEOTIDE SEQUENCE [LARGE SCALE GENOMIC DNA]</scope>
    <source>
        <strain evidence="2">CGMCC 4.7198</strain>
    </source>
</reference>
<evidence type="ECO:0000313" key="1">
    <source>
        <dbReference type="EMBL" id="MFD0284452.1"/>
    </source>
</evidence>
<dbReference type="Proteomes" id="UP001596957">
    <property type="component" value="Unassembled WGS sequence"/>
</dbReference>